<sequence>MYPPDCRNYKCSLSLEAGDGGFTLSWHRPEPVFPWVSIGRRASGVPLSSRRVSGRALGQVRVIISHRHRFVFFHLGKTGGSSVTLALLPQLGSRDVVIGGLEDALTHGIPVHPGSWSVALSPPLWPRLVRGGVRQRRLAGGLNSAVKAYYRRRGLSGPHATPAEVRDYLDADWSGYFKFAFVRNPWDWAVSAYFWTYRNRPPERRPDFATYLARLEADTAEAARMRRWYFGLTLDGRPVCDMVGRFENLAEDLDAVRRRIGFAEPLCLPHAKRSSGRGHYRDHYSTQGRAAVARLFADAIADYGYRF</sequence>
<reference evidence="1 2" key="1">
    <citation type="submission" date="2019-03" db="EMBL/GenBank/DDBJ databases">
        <title>Genome sequence of Thiobacillaceae bacterium LSR1, a sulfur-oxidizing bacterium isolated from freshwater sediment.</title>
        <authorList>
            <person name="Li S."/>
        </authorList>
    </citation>
    <scope>NUCLEOTIDE SEQUENCE [LARGE SCALE GENOMIC DNA]</scope>
    <source>
        <strain evidence="1 2">LSR1</strain>
    </source>
</reference>
<comment type="caution">
    <text evidence="1">The sequence shown here is derived from an EMBL/GenBank/DDBJ whole genome shotgun (WGS) entry which is preliminary data.</text>
</comment>
<accession>A0A4R1BE98</accession>
<name>A0A4R1BE98_9PROT</name>
<dbReference type="GO" id="GO:0016020">
    <property type="term" value="C:membrane"/>
    <property type="evidence" value="ECO:0007669"/>
    <property type="project" value="InterPro"/>
</dbReference>
<organism evidence="1 2">
    <name type="scientific">Parasulfuritortus cantonensis</name>
    <dbReference type="NCBI Taxonomy" id="2528202"/>
    <lineage>
        <taxon>Bacteria</taxon>
        <taxon>Pseudomonadati</taxon>
        <taxon>Pseudomonadota</taxon>
        <taxon>Betaproteobacteria</taxon>
        <taxon>Nitrosomonadales</taxon>
        <taxon>Thiobacillaceae</taxon>
        <taxon>Parasulfuritortus</taxon>
    </lineage>
</organism>
<evidence type="ECO:0008006" key="3">
    <source>
        <dbReference type="Google" id="ProtNLM"/>
    </source>
</evidence>
<dbReference type="EMBL" id="SJZB01000027">
    <property type="protein sequence ID" value="TCJ15430.1"/>
    <property type="molecule type" value="Genomic_DNA"/>
</dbReference>
<evidence type="ECO:0000313" key="1">
    <source>
        <dbReference type="EMBL" id="TCJ15430.1"/>
    </source>
</evidence>
<dbReference type="InterPro" id="IPR005331">
    <property type="entry name" value="Sulfotransferase"/>
</dbReference>
<protein>
    <recommendedName>
        <fullName evidence="3">Sulfotransferase family protein</fullName>
    </recommendedName>
</protein>
<dbReference type="InterPro" id="IPR027417">
    <property type="entry name" value="P-loop_NTPase"/>
</dbReference>
<evidence type="ECO:0000313" key="2">
    <source>
        <dbReference type="Proteomes" id="UP000295443"/>
    </source>
</evidence>
<dbReference type="SUPFAM" id="SSF52540">
    <property type="entry name" value="P-loop containing nucleoside triphosphate hydrolases"/>
    <property type="match status" value="1"/>
</dbReference>
<dbReference type="Pfam" id="PF03567">
    <property type="entry name" value="Sulfotransfer_2"/>
    <property type="match status" value="1"/>
</dbReference>
<dbReference type="AlphaFoldDB" id="A0A4R1BE98"/>
<dbReference type="Proteomes" id="UP000295443">
    <property type="component" value="Unassembled WGS sequence"/>
</dbReference>
<dbReference type="GO" id="GO:0008146">
    <property type="term" value="F:sulfotransferase activity"/>
    <property type="evidence" value="ECO:0007669"/>
    <property type="project" value="InterPro"/>
</dbReference>
<gene>
    <name evidence="1" type="ORF">EZJ19_07400</name>
</gene>
<proteinExistence type="predicted"/>
<dbReference type="OrthoDB" id="288532at2"/>
<keyword evidence="2" id="KW-1185">Reference proteome</keyword>